<dbReference type="RefSeq" id="WP_151668147.1">
    <property type="nucleotide sequence ID" value="NZ_WBVO01000011.1"/>
</dbReference>
<protein>
    <submittedName>
        <fullName evidence="1">Uncharacterized protein</fullName>
    </submittedName>
</protein>
<keyword evidence="2" id="KW-1185">Reference proteome</keyword>
<proteinExistence type="predicted"/>
<evidence type="ECO:0000313" key="1">
    <source>
        <dbReference type="EMBL" id="KAB2807340.1"/>
    </source>
</evidence>
<name>A0A6N6RDN5_9FLAO</name>
<dbReference type="EMBL" id="WBVO01000011">
    <property type="protein sequence ID" value="KAB2807340.1"/>
    <property type="molecule type" value="Genomic_DNA"/>
</dbReference>
<accession>A0A6N6RDN5</accession>
<reference evidence="1 2" key="1">
    <citation type="submission" date="2019-09" db="EMBL/GenBank/DDBJ databases">
        <title>Genomes of family Cryomorphaceae.</title>
        <authorList>
            <person name="Bowman J.P."/>
        </authorList>
    </citation>
    <scope>NUCLEOTIDE SEQUENCE [LARGE SCALE GENOMIC DNA]</scope>
    <source>
        <strain evidence="1 2">LMG 25704</strain>
    </source>
</reference>
<organism evidence="1 2">
    <name type="scientific">Phaeocystidibacter luteus</name>
    <dbReference type="NCBI Taxonomy" id="911197"/>
    <lineage>
        <taxon>Bacteria</taxon>
        <taxon>Pseudomonadati</taxon>
        <taxon>Bacteroidota</taxon>
        <taxon>Flavobacteriia</taxon>
        <taxon>Flavobacteriales</taxon>
        <taxon>Phaeocystidibacteraceae</taxon>
        <taxon>Phaeocystidibacter</taxon>
    </lineage>
</organism>
<gene>
    <name evidence="1" type="ORF">F8C67_12235</name>
</gene>
<evidence type="ECO:0000313" key="2">
    <source>
        <dbReference type="Proteomes" id="UP000468650"/>
    </source>
</evidence>
<dbReference type="AlphaFoldDB" id="A0A6N6RDN5"/>
<sequence>MTRYLLFISLVALTQCSNNRTPVSGAATSTQDSTVVHQGEHWFLDSSNFKYHELSLFSTESLDKSGLKKIDRSFHQKILTQIEGFNFDYHPSNENYFMSIQNDIHDFKCVVVSLNYGVCYDGVFLLLIDSTGKVVNYFPLTEFYSSCDLSTETTTEFESSSKFRMKKVTTEAGFTDYITELEFVGEIDVEGQIDTLEVLRNEEYEI</sequence>
<dbReference type="Proteomes" id="UP000468650">
    <property type="component" value="Unassembled WGS sequence"/>
</dbReference>
<comment type="caution">
    <text evidence="1">The sequence shown here is derived from an EMBL/GenBank/DDBJ whole genome shotgun (WGS) entry which is preliminary data.</text>
</comment>